<dbReference type="Proteomes" id="UP000310200">
    <property type="component" value="Unassembled WGS sequence"/>
</dbReference>
<keyword evidence="3" id="KW-1185">Reference proteome</keyword>
<name>A0A4S2KW68_9HYME</name>
<protein>
    <recommendedName>
        <fullName evidence="4">Pheromone-binding protein-related protein 1</fullName>
    </recommendedName>
</protein>
<dbReference type="InterPro" id="IPR036728">
    <property type="entry name" value="PBP_GOBP_sf"/>
</dbReference>
<dbReference type="SMART" id="SM00708">
    <property type="entry name" value="PhBP"/>
    <property type="match status" value="2"/>
</dbReference>
<accession>A0A4S2KW68</accession>
<dbReference type="CDD" id="cd23992">
    <property type="entry name" value="PBP_GOBP"/>
    <property type="match status" value="2"/>
</dbReference>
<proteinExistence type="predicted"/>
<sequence>MRLLAVALTFLLQAWVVSCGTRPSFVSDQMIATAASVVNACQTQTGVATESLSQRRNAKIQSDFSQCYMYCLWEQFGLVDDKRELSLNGMLTFFQRIPAYRAEVEKAISECKGIGNYLAKGDNCEYAYTFNKCYAESSPRIRIDRVCEIREMARESLILICASVIFTQLVVVNAAPGDEDIDWTTVHEELRKLAGGIRKKCTGETGVTVETLDAAELGDFDKAIGCYFKCAMEKGGVMKKDGKINYKLLSKMMPQAYKHIGMEMLDQCRGSDNCDKALKFNQCMYKANPVVRI</sequence>
<dbReference type="EMBL" id="QBLH01000808">
    <property type="protein sequence ID" value="TGZ54220.1"/>
    <property type="molecule type" value="Genomic_DNA"/>
</dbReference>
<evidence type="ECO:0000256" key="1">
    <source>
        <dbReference type="SAM" id="SignalP"/>
    </source>
</evidence>
<feature type="chain" id="PRO_5020276660" description="Pheromone-binding protein-related protein 1" evidence="1">
    <location>
        <begin position="20"/>
        <end position="293"/>
    </location>
</feature>
<dbReference type="PANTHER" id="PTHR21364">
    <property type="entry name" value="GENERAL ODORANT-BINDING PROTEIN 19A"/>
    <property type="match status" value="1"/>
</dbReference>
<dbReference type="PANTHER" id="PTHR21364:SF2">
    <property type="entry name" value="GENERAL ODORANT-BINDING PROTEIN 19A"/>
    <property type="match status" value="1"/>
</dbReference>
<dbReference type="SUPFAM" id="SSF47565">
    <property type="entry name" value="Insect pheromone/odorant-binding proteins"/>
    <property type="match status" value="2"/>
</dbReference>
<evidence type="ECO:0000313" key="2">
    <source>
        <dbReference type="EMBL" id="TGZ54220.1"/>
    </source>
</evidence>
<organism evidence="2 3">
    <name type="scientific">Temnothorax longispinosus</name>
    <dbReference type="NCBI Taxonomy" id="300112"/>
    <lineage>
        <taxon>Eukaryota</taxon>
        <taxon>Metazoa</taxon>
        <taxon>Ecdysozoa</taxon>
        <taxon>Arthropoda</taxon>
        <taxon>Hexapoda</taxon>
        <taxon>Insecta</taxon>
        <taxon>Pterygota</taxon>
        <taxon>Neoptera</taxon>
        <taxon>Endopterygota</taxon>
        <taxon>Hymenoptera</taxon>
        <taxon>Apocrita</taxon>
        <taxon>Aculeata</taxon>
        <taxon>Formicoidea</taxon>
        <taxon>Formicidae</taxon>
        <taxon>Myrmicinae</taxon>
        <taxon>Temnothorax</taxon>
    </lineage>
</organism>
<dbReference type="InterPro" id="IPR006170">
    <property type="entry name" value="PBP/GOBP"/>
</dbReference>
<feature type="signal peptide" evidence="1">
    <location>
        <begin position="1"/>
        <end position="19"/>
    </location>
</feature>
<dbReference type="PROSITE" id="PS51257">
    <property type="entry name" value="PROKAR_LIPOPROTEIN"/>
    <property type="match status" value="1"/>
</dbReference>
<evidence type="ECO:0000313" key="3">
    <source>
        <dbReference type="Proteomes" id="UP000310200"/>
    </source>
</evidence>
<comment type="caution">
    <text evidence="2">The sequence shown here is derived from an EMBL/GenBank/DDBJ whole genome shotgun (WGS) entry which is preliminary data.</text>
</comment>
<reference evidence="2 3" key="1">
    <citation type="journal article" date="2019" name="Philos. Trans. R. Soc. Lond., B, Biol. Sci.">
        <title>Ant behaviour and brain gene expression of defending hosts depend on the ecological success of the intruding social parasite.</title>
        <authorList>
            <person name="Kaur R."/>
            <person name="Stoldt M."/>
            <person name="Jongepier E."/>
            <person name="Feldmeyer B."/>
            <person name="Menzel F."/>
            <person name="Bornberg-Bauer E."/>
            <person name="Foitzik S."/>
        </authorList>
    </citation>
    <scope>NUCLEOTIDE SEQUENCE [LARGE SCALE GENOMIC DNA]</scope>
    <source>
        <tissue evidence="2">Whole body</tissue>
    </source>
</reference>
<dbReference type="Gene3D" id="1.10.238.20">
    <property type="entry name" value="Pheromone/general odorant binding protein domain"/>
    <property type="match status" value="2"/>
</dbReference>
<dbReference type="GO" id="GO:0005549">
    <property type="term" value="F:odorant binding"/>
    <property type="evidence" value="ECO:0007669"/>
    <property type="project" value="InterPro"/>
</dbReference>
<gene>
    <name evidence="2" type="ORF">DBV15_02438</name>
</gene>
<dbReference type="STRING" id="300112.A0A4S2KW68"/>
<keyword evidence="1" id="KW-0732">Signal</keyword>
<evidence type="ECO:0008006" key="4">
    <source>
        <dbReference type="Google" id="ProtNLM"/>
    </source>
</evidence>
<dbReference type="Pfam" id="PF01395">
    <property type="entry name" value="PBP_GOBP"/>
    <property type="match status" value="2"/>
</dbReference>
<dbReference type="AlphaFoldDB" id="A0A4S2KW68"/>